<accession>A0A2I0TDA7</accession>
<organism evidence="2 3">
    <name type="scientific">Limosa lapponica baueri</name>
    <dbReference type="NCBI Taxonomy" id="1758121"/>
    <lineage>
        <taxon>Eukaryota</taxon>
        <taxon>Metazoa</taxon>
        <taxon>Chordata</taxon>
        <taxon>Craniata</taxon>
        <taxon>Vertebrata</taxon>
        <taxon>Euteleostomi</taxon>
        <taxon>Archelosauria</taxon>
        <taxon>Archosauria</taxon>
        <taxon>Dinosauria</taxon>
        <taxon>Saurischia</taxon>
        <taxon>Theropoda</taxon>
        <taxon>Coelurosauria</taxon>
        <taxon>Aves</taxon>
        <taxon>Neognathae</taxon>
        <taxon>Neoaves</taxon>
        <taxon>Charadriiformes</taxon>
        <taxon>Scolopacidae</taxon>
        <taxon>Limosa</taxon>
    </lineage>
</organism>
<sequence length="138" mass="15477">MERTAGTIWNIKDTIPPGSLGSMVNAILKIFSESLAIDAGETIIRMNEAEKNRLKLAAESETEENMSDVIDNCVLSEDDMEEIPKGKVRRENDISDLLPIRKEGKGQYSTDQLCVLDNVKMNLRRFIAYQETLGKTPT</sequence>
<dbReference type="GO" id="GO:0042273">
    <property type="term" value="P:ribosomal large subunit biogenesis"/>
    <property type="evidence" value="ECO:0007669"/>
    <property type="project" value="TreeGrafter"/>
</dbReference>
<evidence type="ECO:0000313" key="3">
    <source>
        <dbReference type="Proteomes" id="UP000233556"/>
    </source>
</evidence>
<dbReference type="Pfam" id="PF25567">
    <property type="entry name" value="TPR_SYO1"/>
    <property type="match status" value="1"/>
</dbReference>
<dbReference type="AlphaFoldDB" id="A0A2I0TDA7"/>
<protein>
    <submittedName>
        <fullName evidence="2">Heat repeat-containing protein 3</fullName>
    </submittedName>
</protein>
<dbReference type="PANTHER" id="PTHR13347:SF1">
    <property type="entry name" value="HEAT REPEAT-CONTAINING PROTEIN 3"/>
    <property type="match status" value="1"/>
</dbReference>
<dbReference type="EMBL" id="KZ512321">
    <property type="protein sequence ID" value="PKU31756.1"/>
    <property type="molecule type" value="Genomic_DNA"/>
</dbReference>
<name>A0A2I0TDA7_LIMLA</name>
<reference evidence="3" key="1">
    <citation type="submission" date="2017-11" db="EMBL/GenBank/DDBJ databases">
        <authorList>
            <person name="Lima N.C."/>
            <person name="Parody-Merino A.M."/>
            <person name="Battley P.F."/>
            <person name="Fidler A.E."/>
            <person name="Prosdocimi F."/>
        </authorList>
    </citation>
    <scope>NUCLEOTIDE SEQUENCE [LARGE SCALE GENOMIC DNA]</scope>
</reference>
<gene>
    <name evidence="2" type="ORF">llap_17940</name>
</gene>
<dbReference type="PANTHER" id="PTHR13347">
    <property type="entry name" value="HEAT REPEAT-CONTAINING PROTEIN 3"/>
    <property type="match status" value="1"/>
</dbReference>
<reference evidence="3" key="2">
    <citation type="submission" date="2017-12" db="EMBL/GenBank/DDBJ databases">
        <title>Genome sequence of the Bar-tailed Godwit (Limosa lapponica baueri).</title>
        <authorList>
            <person name="Lima N.C.B."/>
            <person name="Parody-Merino A.M."/>
            <person name="Battley P.F."/>
            <person name="Fidler A.E."/>
            <person name="Prosdocimi F."/>
        </authorList>
    </citation>
    <scope>NUCLEOTIDE SEQUENCE [LARGE SCALE GENOMIC DNA]</scope>
</reference>
<keyword evidence="3" id="KW-1185">Reference proteome</keyword>
<dbReference type="GO" id="GO:0006606">
    <property type="term" value="P:protein import into nucleus"/>
    <property type="evidence" value="ECO:0007669"/>
    <property type="project" value="TreeGrafter"/>
</dbReference>
<proteinExistence type="predicted"/>
<feature type="domain" description="SYO1-like TPR repeats" evidence="1">
    <location>
        <begin position="100"/>
        <end position="132"/>
    </location>
</feature>
<dbReference type="OrthoDB" id="288703at2759"/>
<dbReference type="InterPro" id="IPR052616">
    <property type="entry name" value="SYO1-like"/>
</dbReference>
<evidence type="ECO:0000259" key="1">
    <source>
        <dbReference type="Pfam" id="PF25567"/>
    </source>
</evidence>
<dbReference type="GO" id="GO:0051082">
    <property type="term" value="F:unfolded protein binding"/>
    <property type="evidence" value="ECO:0007669"/>
    <property type="project" value="TreeGrafter"/>
</dbReference>
<dbReference type="Proteomes" id="UP000233556">
    <property type="component" value="Unassembled WGS sequence"/>
</dbReference>
<dbReference type="InterPro" id="IPR057990">
    <property type="entry name" value="TPR_SYO1"/>
</dbReference>
<evidence type="ECO:0000313" key="2">
    <source>
        <dbReference type="EMBL" id="PKU31756.1"/>
    </source>
</evidence>